<dbReference type="EMBL" id="CAIF01000005">
    <property type="protein sequence ID" value="CCH40731.1"/>
    <property type="molecule type" value="Genomic_DNA"/>
</dbReference>
<accession>K0KCW0</accession>
<protein>
    <submittedName>
        <fullName evidence="1">Uncharacterized protein</fullName>
    </submittedName>
</protein>
<keyword evidence="2" id="KW-1185">Reference proteome</keyword>
<comment type="caution">
    <text evidence="1">The sequence shown here is derived from an EMBL/GenBank/DDBJ whole genome shotgun (WGS) entry which is preliminary data.</text>
</comment>
<dbReference type="HOGENOM" id="CLU_2252147_0_0_1"/>
<name>K0KCW0_WICCF</name>
<reference evidence="1 2" key="1">
    <citation type="journal article" date="2012" name="Eukaryot. Cell">
        <title>Draft genome sequence of Wickerhamomyces ciferrii NRRL Y-1031 F-60-10.</title>
        <authorList>
            <person name="Schneider J."/>
            <person name="Andrea H."/>
            <person name="Blom J."/>
            <person name="Jaenicke S."/>
            <person name="Ruckert C."/>
            <person name="Schorsch C."/>
            <person name="Szczepanowski R."/>
            <person name="Farwick M."/>
            <person name="Goesmann A."/>
            <person name="Puhler A."/>
            <person name="Schaffer S."/>
            <person name="Tauch A."/>
            <person name="Kohler T."/>
            <person name="Brinkrolf K."/>
        </authorList>
    </citation>
    <scope>NUCLEOTIDE SEQUENCE [LARGE SCALE GENOMIC DNA]</scope>
    <source>
        <strain evidence="2">ATCC 14091 / BCRC 22168 / CBS 111 / JCM 3599 / NBRC 0793 / NRRL Y-1031 F-60-10</strain>
    </source>
</reference>
<dbReference type="InParanoid" id="K0KCW0"/>
<gene>
    <name evidence="1" type="ORF">BN7_265</name>
</gene>
<sequence>MIVTGQSCVKIQNREFKTKLQVYGILNDLFEALTIKSNDDYIDHIQSSILVLGFDDGKPQASKKFTENASMNGDPSDFTSLLTLNPQLILINKSATAIINYLRG</sequence>
<proteinExistence type="predicted"/>
<dbReference type="Proteomes" id="UP000009328">
    <property type="component" value="Unassembled WGS sequence"/>
</dbReference>
<evidence type="ECO:0000313" key="1">
    <source>
        <dbReference type="EMBL" id="CCH40731.1"/>
    </source>
</evidence>
<dbReference type="AlphaFoldDB" id="K0KCW0"/>
<organism evidence="1 2">
    <name type="scientific">Wickerhamomyces ciferrii (strain ATCC 14091 / BCRC 22168 / CBS 111 / JCM 3599 / NBRC 0793 / NRRL Y-1031 F-60-10)</name>
    <name type="common">Yeast</name>
    <name type="synonym">Pichia ciferrii</name>
    <dbReference type="NCBI Taxonomy" id="1206466"/>
    <lineage>
        <taxon>Eukaryota</taxon>
        <taxon>Fungi</taxon>
        <taxon>Dikarya</taxon>
        <taxon>Ascomycota</taxon>
        <taxon>Saccharomycotina</taxon>
        <taxon>Saccharomycetes</taxon>
        <taxon>Phaffomycetales</taxon>
        <taxon>Wickerhamomycetaceae</taxon>
        <taxon>Wickerhamomyces</taxon>
    </lineage>
</organism>
<evidence type="ECO:0000313" key="2">
    <source>
        <dbReference type="Proteomes" id="UP000009328"/>
    </source>
</evidence>